<evidence type="ECO:0000256" key="1">
    <source>
        <dbReference type="SAM" id="MobiDB-lite"/>
    </source>
</evidence>
<accession>A0A161S494</accession>
<sequence length="126" mass="13471">MIVATPEPGGWRTRLDNGRDTARADTGPGGEGFSPHELLEAALASCMSMTVRMVAERRGIALADVTVRVWLDRCHPGAPVYDYEVALSGALSAIERRVLLAAAARCPVRRTLDATATFREHDAGPG</sequence>
<reference evidence="3" key="1">
    <citation type="submission" date="2016-01" db="EMBL/GenBank/DDBJ databases">
        <title>Draft genome of Chromobacterium sp. F49.</title>
        <authorList>
            <person name="Hong K.W."/>
        </authorList>
    </citation>
    <scope>NUCLEOTIDE SEQUENCE [LARGE SCALE GENOMIC DNA]</scope>
    <source>
        <strain evidence="3">CN10</strain>
    </source>
</reference>
<name>A0A161S494_9NEIS</name>
<gene>
    <name evidence="2" type="ORF">AVW16_02220</name>
</gene>
<dbReference type="AlphaFoldDB" id="A0A161S494"/>
<dbReference type="RefSeq" id="WP_066614271.1">
    <property type="nucleotide sequence ID" value="NZ_LQQU01000058.1"/>
</dbReference>
<dbReference type="STRING" id="1452487.AVW16_02220"/>
<comment type="caution">
    <text evidence="2">The sequence shown here is derived from an EMBL/GenBank/DDBJ whole genome shotgun (WGS) entry which is preliminary data.</text>
</comment>
<keyword evidence="3" id="KW-1185">Reference proteome</keyword>
<dbReference type="PANTHER" id="PTHR39624">
    <property type="entry name" value="PROTEIN INVOLVED IN RIMO-MEDIATED BETA-METHYLTHIOLATION OF RIBOSOMAL PROTEIN S12 YCAO"/>
    <property type="match status" value="1"/>
</dbReference>
<dbReference type="InterPro" id="IPR036102">
    <property type="entry name" value="OsmC/Ohrsf"/>
</dbReference>
<proteinExistence type="predicted"/>
<evidence type="ECO:0008006" key="4">
    <source>
        <dbReference type="Google" id="ProtNLM"/>
    </source>
</evidence>
<feature type="compositionally biased region" description="Basic and acidic residues" evidence="1">
    <location>
        <begin position="13"/>
        <end position="23"/>
    </location>
</feature>
<dbReference type="InterPro" id="IPR015946">
    <property type="entry name" value="KH_dom-like_a/b"/>
</dbReference>
<dbReference type="InterPro" id="IPR003718">
    <property type="entry name" value="OsmC/Ohr_fam"/>
</dbReference>
<dbReference type="EMBL" id="LQQU01000058">
    <property type="protein sequence ID" value="KZE25862.1"/>
    <property type="molecule type" value="Genomic_DNA"/>
</dbReference>
<dbReference type="OrthoDB" id="9789573at2"/>
<dbReference type="SUPFAM" id="SSF82784">
    <property type="entry name" value="OsmC-like"/>
    <property type="match status" value="1"/>
</dbReference>
<dbReference type="Gene3D" id="3.30.300.20">
    <property type="match status" value="1"/>
</dbReference>
<dbReference type="PANTHER" id="PTHR39624:SF2">
    <property type="entry name" value="OSMC-LIKE PROTEIN"/>
    <property type="match status" value="1"/>
</dbReference>
<feature type="region of interest" description="Disordered" evidence="1">
    <location>
        <begin position="1"/>
        <end position="31"/>
    </location>
</feature>
<evidence type="ECO:0000313" key="2">
    <source>
        <dbReference type="EMBL" id="KZE25862.1"/>
    </source>
</evidence>
<dbReference type="Pfam" id="PF02566">
    <property type="entry name" value="OsmC"/>
    <property type="match status" value="1"/>
</dbReference>
<organism evidence="2 3">
    <name type="scientific">Crenobacter luteus</name>
    <dbReference type="NCBI Taxonomy" id="1452487"/>
    <lineage>
        <taxon>Bacteria</taxon>
        <taxon>Pseudomonadati</taxon>
        <taxon>Pseudomonadota</taxon>
        <taxon>Betaproteobacteria</taxon>
        <taxon>Neisseriales</taxon>
        <taxon>Neisseriaceae</taxon>
        <taxon>Crenobacter</taxon>
    </lineage>
</organism>
<protein>
    <recommendedName>
        <fullName evidence="4">Osmotically inducible protein OsmC</fullName>
    </recommendedName>
</protein>
<evidence type="ECO:0000313" key="3">
    <source>
        <dbReference type="Proteomes" id="UP000076625"/>
    </source>
</evidence>
<dbReference type="Proteomes" id="UP000076625">
    <property type="component" value="Unassembled WGS sequence"/>
</dbReference>